<name>A0ABN9RVY0_9DINO</name>
<evidence type="ECO:0000259" key="3">
    <source>
        <dbReference type="SMART" id="SM00223"/>
    </source>
</evidence>
<comment type="caution">
    <text evidence="4">The sequence shown here is derived from an EMBL/GenBank/DDBJ whole genome shotgun (WGS) entry which is preliminary data.</text>
</comment>
<dbReference type="PROSITE" id="PS51257">
    <property type="entry name" value="PROKAR_LIPOPROTEIN"/>
    <property type="match status" value="1"/>
</dbReference>
<organism evidence="4 5">
    <name type="scientific">Prorocentrum cordatum</name>
    <dbReference type="NCBI Taxonomy" id="2364126"/>
    <lineage>
        <taxon>Eukaryota</taxon>
        <taxon>Sar</taxon>
        <taxon>Alveolata</taxon>
        <taxon>Dinophyceae</taxon>
        <taxon>Prorocentrales</taxon>
        <taxon>Prorocentraceae</taxon>
        <taxon>Prorocentrum</taxon>
    </lineage>
</organism>
<evidence type="ECO:0000313" key="4">
    <source>
        <dbReference type="EMBL" id="CAK0823497.1"/>
    </source>
</evidence>
<feature type="domain" description="Apple" evidence="3">
    <location>
        <begin position="1"/>
        <end position="55"/>
    </location>
</feature>
<dbReference type="SMART" id="SM00223">
    <property type="entry name" value="APPLE"/>
    <property type="match status" value="1"/>
</dbReference>
<keyword evidence="5" id="KW-1185">Reference proteome</keyword>
<keyword evidence="1" id="KW-0677">Repeat</keyword>
<dbReference type="InterPro" id="IPR000177">
    <property type="entry name" value="Apple"/>
</dbReference>
<dbReference type="SUPFAM" id="SSF57414">
    <property type="entry name" value="Hairpin loop containing domain-like"/>
    <property type="match status" value="1"/>
</dbReference>
<evidence type="ECO:0000313" key="5">
    <source>
        <dbReference type="Proteomes" id="UP001189429"/>
    </source>
</evidence>
<gene>
    <name evidence="4" type="ORF">PCOR1329_LOCUS24187</name>
</gene>
<proteinExistence type="predicted"/>
<evidence type="ECO:0000256" key="1">
    <source>
        <dbReference type="ARBA" id="ARBA00022737"/>
    </source>
</evidence>
<sequence>MPRRDAVASCQGWCGSTAGCAGFTMQLATHACSLHASTGRPVRSIMGAVSGPPSCPGRAEEAGPRHGDATAALPVGAASADDVVIRAEAVSPDAALALRAAGGPPAERFAAVLPRAVPVVCALVVAAAAYRSTLCSMRGLRARRSAREAESVEDLVVTAHLINDGIARE</sequence>
<reference evidence="4" key="1">
    <citation type="submission" date="2023-10" db="EMBL/GenBank/DDBJ databases">
        <authorList>
            <person name="Chen Y."/>
            <person name="Shah S."/>
            <person name="Dougan E. K."/>
            <person name="Thang M."/>
            <person name="Chan C."/>
        </authorList>
    </citation>
    <scope>NUCLEOTIDE SEQUENCE [LARGE SCALE GENOMIC DNA]</scope>
</reference>
<dbReference type="Gene3D" id="3.50.4.10">
    <property type="entry name" value="Hepatocyte Growth Factor"/>
    <property type="match status" value="1"/>
</dbReference>
<keyword evidence="2" id="KW-1015">Disulfide bond</keyword>
<dbReference type="EMBL" id="CAUYUJ010008293">
    <property type="protein sequence ID" value="CAK0823497.1"/>
    <property type="molecule type" value="Genomic_DNA"/>
</dbReference>
<accession>A0ABN9RVY0</accession>
<dbReference type="Proteomes" id="UP001189429">
    <property type="component" value="Unassembled WGS sequence"/>
</dbReference>
<evidence type="ECO:0000256" key="2">
    <source>
        <dbReference type="ARBA" id="ARBA00023157"/>
    </source>
</evidence>
<protein>
    <recommendedName>
        <fullName evidence="3">Apple domain-containing protein</fullName>
    </recommendedName>
</protein>